<accession>D4XU47</accession>
<dbReference type="EC" id="3.1.1.3" evidence="2"/>
<feature type="domain" description="AB hydrolase-1" evidence="1">
    <location>
        <begin position="88"/>
        <end position="194"/>
    </location>
</feature>
<comment type="caution">
    <text evidence="2">The sequence shown here is derived from an EMBL/GenBank/DDBJ whole genome shotgun (WGS) entry which is preliminary data.</text>
</comment>
<dbReference type="InterPro" id="IPR000073">
    <property type="entry name" value="AB_hydrolase_1"/>
</dbReference>
<dbReference type="SUPFAM" id="SSF53474">
    <property type="entry name" value="alpha/beta-Hydrolases"/>
    <property type="match status" value="1"/>
</dbReference>
<sequence>MIKEGHYHLVIKKQAQDIERSSKDNDAMSNSNKSLKTQFGILKENKMQNLIRYLALTVMTIGISTSYASNATQVKSSFVISDYAKTKYPIVFVHGVAGFSRVGSDPMGVDYWHQILPNIARNGGNVWAARLSPFNSNEVRGEQLLQQTEEILAITGQSKVNFIAHSQGGPTSRYVAAMLPESVASITSVSGTHKGSPVASLLMKSSGTMFGDASIALTNFFSAATVWAQGLDPQSYPHDAEAAGQSISVEGSEKFNAQYPMGVPTTACGEGSYQEQGIYMYSFSGVQAATNILDPLDPIFIGSSLIVDPKGDNDGMVSRCSAKFGRTIRDNLPWNHADEVNHVMGLKALFAPDPIDIYRQHANRLKLQGL</sequence>
<evidence type="ECO:0000313" key="2">
    <source>
        <dbReference type="EMBL" id="EFF81255.1"/>
    </source>
</evidence>
<dbReference type="Gene3D" id="3.40.50.1820">
    <property type="entry name" value="alpha/beta hydrolase"/>
    <property type="match status" value="1"/>
</dbReference>
<dbReference type="Pfam" id="PF00561">
    <property type="entry name" value="Abhydrolase_1"/>
    <property type="match status" value="1"/>
</dbReference>
<gene>
    <name evidence="2" type="primary">lip</name>
    <name evidence="2" type="ORF">HMP0015_3239</name>
</gene>
<protein>
    <submittedName>
        <fullName evidence="2">Hydrolase, alpha/beta domain protein</fullName>
        <ecNumber evidence="2">3.1.1.3</ecNumber>
    </submittedName>
</protein>
<keyword evidence="2" id="KW-0378">Hydrolase</keyword>
<dbReference type="GO" id="GO:0004806">
    <property type="term" value="F:triacylglycerol lipase activity"/>
    <property type="evidence" value="ECO:0007669"/>
    <property type="project" value="UniProtKB-EC"/>
</dbReference>
<dbReference type="HOGENOM" id="CLU_062016_0_0_6"/>
<organism evidence="2 3">
    <name type="scientific">Acinetobacter haemolyticus ATCC 19194</name>
    <dbReference type="NCBI Taxonomy" id="707232"/>
    <lineage>
        <taxon>Bacteria</taxon>
        <taxon>Pseudomonadati</taxon>
        <taxon>Pseudomonadota</taxon>
        <taxon>Gammaproteobacteria</taxon>
        <taxon>Moraxellales</taxon>
        <taxon>Moraxellaceae</taxon>
        <taxon>Acinetobacter</taxon>
    </lineage>
</organism>
<dbReference type="Proteomes" id="UP000003085">
    <property type="component" value="Unassembled WGS sequence"/>
</dbReference>
<evidence type="ECO:0000259" key="1">
    <source>
        <dbReference type="Pfam" id="PF00561"/>
    </source>
</evidence>
<proteinExistence type="predicted"/>
<name>D4XU47_ACIHA</name>
<dbReference type="EMBL" id="ADMT01000235">
    <property type="protein sequence ID" value="EFF81255.1"/>
    <property type="molecule type" value="Genomic_DNA"/>
</dbReference>
<dbReference type="InterPro" id="IPR029058">
    <property type="entry name" value="AB_hydrolase_fold"/>
</dbReference>
<dbReference type="AlphaFoldDB" id="D4XU47"/>
<evidence type="ECO:0000313" key="3">
    <source>
        <dbReference type="Proteomes" id="UP000003085"/>
    </source>
</evidence>
<reference evidence="3" key="1">
    <citation type="submission" date="2010-03" db="EMBL/GenBank/DDBJ databases">
        <title>Complete sequence of Mobiluncus curtisii ATCC 43063.</title>
        <authorList>
            <person name="Muzny D."/>
            <person name="Qin X."/>
            <person name="Deng J."/>
            <person name="Jiang H."/>
            <person name="Liu Y."/>
            <person name="Qu J."/>
            <person name="Song X.-Z."/>
            <person name="Zhang L."/>
            <person name="Thornton R."/>
            <person name="Coyle M."/>
            <person name="Francisco L."/>
            <person name="Jackson L."/>
            <person name="Javaid M."/>
            <person name="Korchina V."/>
            <person name="Kovar C."/>
            <person name="Mata R."/>
            <person name="Mathew T."/>
            <person name="Ngo R."/>
            <person name="Nguyen L."/>
            <person name="Nguyen N."/>
            <person name="Okwuonu G."/>
            <person name="Ongeri F."/>
            <person name="Pham C."/>
            <person name="Simmons D."/>
            <person name="Wilczek-Boney K."/>
            <person name="Hale W."/>
            <person name="Jakkamsetti A."/>
            <person name="Pham P."/>
            <person name="Ruth R."/>
            <person name="San Lucas F."/>
            <person name="Warren J."/>
            <person name="Zhang J."/>
            <person name="Zhao Z."/>
            <person name="Zhou C."/>
            <person name="Zhu D."/>
            <person name="Lee S."/>
            <person name="Bess C."/>
            <person name="Blankenburg K."/>
            <person name="Forbes L."/>
            <person name="Fu Q."/>
            <person name="Gubbala S."/>
            <person name="Hirani K."/>
            <person name="Jayaseelan J.C."/>
            <person name="Lara F."/>
            <person name="Munidasa M."/>
            <person name="Palculict T."/>
            <person name="Patil S."/>
            <person name="Pu L.-L."/>
            <person name="Saada N."/>
            <person name="Tang L."/>
            <person name="Weissenberger G."/>
            <person name="Zhu Y."/>
            <person name="Hemphill L."/>
            <person name="Shang Y."/>
            <person name="Youmans B."/>
            <person name="Ayvaz T."/>
            <person name="Ross M."/>
            <person name="Santibanez J."/>
            <person name="Aqrawi P."/>
            <person name="Gross S."/>
            <person name="Joshi V."/>
            <person name="Fowler G."/>
            <person name="Nazareth L."/>
            <person name="Reid J."/>
            <person name="Worley K."/>
            <person name="Petrosino J."/>
            <person name="Highlander S."/>
            <person name="Gibbs R."/>
            <person name="Gibbs R."/>
        </authorList>
    </citation>
    <scope>NUCLEOTIDE SEQUENCE [LARGE SCALE GENOMIC DNA]</scope>
    <source>
        <strain evidence="3">ATCC 19194</strain>
    </source>
</reference>